<evidence type="ECO:0000313" key="2">
    <source>
        <dbReference type="EMBL" id="GAA0450321.1"/>
    </source>
</evidence>
<evidence type="ECO:0000313" key="4">
    <source>
        <dbReference type="Proteomes" id="UP000830542"/>
    </source>
</evidence>
<dbReference type="Pfam" id="PF18480">
    <property type="entry name" value="DUF5615"/>
    <property type="match status" value="1"/>
</dbReference>
<protein>
    <submittedName>
        <fullName evidence="3">DUF5615 family PIN-like protein</fullName>
    </submittedName>
</protein>
<dbReference type="GeneID" id="71762305"/>
<reference evidence="2" key="1">
    <citation type="journal article" date="2014" name="Int. J. Syst. Evol. Microbiol.">
        <title>Complete genome sequence of Corynebacterium casei LMG S-19264T (=DSM 44701T), isolated from a smear-ripened cheese.</title>
        <authorList>
            <consortium name="US DOE Joint Genome Institute (JGI-PGF)"/>
            <person name="Walter F."/>
            <person name="Albersmeier A."/>
            <person name="Kalinowski J."/>
            <person name="Ruckert C."/>
        </authorList>
    </citation>
    <scope>NUCLEOTIDE SEQUENCE</scope>
    <source>
        <strain evidence="2">JCM 12289</strain>
    </source>
</reference>
<feature type="domain" description="DUF5615" evidence="1">
    <location>
        <begin position="1"/>
        <end position="61"/>
    </location>
</feature>
<dbReference type="EMBL" id="BAAADN010000002">
    <property type="protein sequence ID" value="GAA0450321.1"/>
    <property type="molecule type" value="Genomic_DNA"/>
</dbReference>
<dbReference type="EMBL" id="CP095005">
    <property type="protein sequence ID" value="UOO94417.1"/>
    <property type="molecule type" value="Genomic_DNA"/>
</dbReference>
<dbReference type="Proteomes" id="UP000830542">
    <property type="component" value="Chromosome"/>
</dbReference>
<name>A0AAV3SCX5_HALDO</name>
<dbReference type="AlphaFoldDB" id="A0AAV3SCX5"/>
<sequence>MRLLADENCRPAHVSALDSAGHDVKRVGDLLEKGASDGAVLAAGRDTGRIVVTYDRKDFAGVTDHVGVFIADEGMAPRDVRRTVERVDRAYPSLDDVVEFLADWH</sequence>
<reference evidence="3" key="2">
    <citation type="submission" date="2022-04" db="EMBL/GenBank/DDBJ databases">
        <title>Sequencing and genomic assembly of Halococcus dombrowskii.</title>
        <authorList>
            <person name="Lim S.W."/>
            <person name="MacLea K.S."/>
        </authorList>
    </citation>
    <scope>NUCLEOTIDE SEQUENCE</scope>
    <source>
        <strain evidence="3">H4</strain>
    </source>
</reference>
<proteinExistence type="predicted"/>
<gene>
    <name evidence="2" type="ORF">GCM10008985_02350</name>
    <name evidence="3" type="ORF">MUK72_10615</name>
</gene>
<evidence type="ECO:0000313" key="5">
    <source>
        <dbReference type="Proteomes" id="UP001500962"/>
    </source>
</evidence>
<reference evidence="2" key="3">
    <citation type="submission" date="2023-12" db="EMBL/GenBank/DDBJ databases">
        <authorList>
            <person name="Sun Q."/>
            <person name="Inoue M."/>
        </authorList>
    </citation>
    <scope>NUCLEOTIDE SEQUENCE</scope>
    <source>
        <strain evidence="2">JCM 12289</strain>
    </source>
</reference>
<dbReference type="InterPro" id="IPR041049">
    <property type="entry name" value="DUF5615"/>
</dbReference>
<evidence type="ECO:0000259" key="1">
    <source>
        <dbReference type="Pfam" id="PF18480"/>
    </source>
</evidence>
<dbReference type="Proteomes" id="UP001500962">
    <property type="component" value="Unassembled WGS sequence"/>
</dbReference>
<organism evidence="2 5">
    <name type="scientific">Halococcus dombrowskii</name>
    <dbReference type="NCBI Taxonomy" id="179637"/>
    <lineage>
        <taxon>Archaea</taxon>
        <taxon>Methanobacteriati</taxon>
        <taxon>Methanobacteriota</taxon>
        <taxon>Stenosarchaea group</taxon>
        <taxon>Halobacteria</taxon>
        <taxon>Halobacteriales</taxon>
        <taxon>Halococcaceae</taxon>
        <taxon>Halococcus</taxon>
    </lineage>
</organism>
<dbReference type="RefSeq" id="WP_244700153.1">
    <property type="nucleotide sequence ID" value="NZ_BAAADN010000002.1"/>
</dbReference>
<accession>A0AAV3SCX5</accession>
<evidence type="ECO:0000313" key="3">
    <source>
        <dbReference type="EMBL" id="UOO94417.1"/>
    </source>
</evidence>
<dbReference type="KEGG" id="hdo:MUK72_10615"/>
<keyword evidence="4" id="KW-1185">Reference proteome</keyword>